<dbReference type="RefSeq" id="WP_103896434.1">
    <property type="nucleotide sequence ID" value="NZ_FNUK01000020.1"/>
</dbReference>
<evidence type="ECO:0000256" key="4">
    <source>
        <dbReference type="ARBA" id="ARBA00023186"/>
    </source>
</evidence>
<evidence type="ECO:0000313" key="10">
    <source>
        <dbReference type="Proteomes" id="UP000242850"/>
    </source>
</evidence>
<sequence>MEVLKVLNEYKNISNEVLNALESENYDVLEDFLNKREELICILNSFEDEKLLKDLIEDLDLISLENKIQKAFNEKYLKLKNELKSFNAKKSISKTYFKTQNLDSFFLNKKF</sequence>
<dbReference type="InterPro" id="IPR008622">
    <property type="entry name" value="FliT"/>
</dbReference>
<evidence type="ECO:0000313" key="9">
    <source>
        <dbReference type="EMBL" id="SEF99726.1"/>
    </source>
</evidence>
<evidence type="ECO:0000256" key="5">
    <source>
        <dbReference type="ARBA" id="ARBA00093765"/>
    </source>
</evidence>
<evidence type="ECO:0000256" key="6">
    <source>
        <dbReference type="ARBA" id="ARBA00093785"/>
    </source>
</evidence>
<accession>A0A1H5WKB4</accession>
<keyword evidence="4" id="KW-0143">Chaperone</keyword>
<dbReference type="EMBL" id="FNUK01000020">
    <property type="protein sequence ID" value="SEF99726.1"/>
    <property type="molecule type" value="Genomic_DNA"/>
</dbReference>
<comment type="function">
    <text evidence="5">May act as an export chaperone for the filament capping protein FliD.</text>
</comment>
<keyword evidence="3" id="KW-1005">Bacterial flagellum biogenesis</keyword>
<evidence type="ECO:0000256" key="8">
    <source>
        <dbReference type="SAM" id="Coils"/>
    </source>
</evidence>
<proteinExistence type="inferred from homology"/>
<gene>
    <name evidence="9" type="ORF">SAMN05660865_01496</name>
</gene>
<evidence type="ECO:0000256" key="1">
    <source>
        <dbReference type="ARBA" id="ARBA00004514"/>
    </source>
</evidence>
<evidence type="ECO:0000256" key="7">
    <source>
        <dbReference type="ARBA" id="ARBA00093797"/>
    </source>
</evidence>
<dbReference type="AlphaFoldDB" id="A0A1H5WKB4"/>
<dbReference type="Pfam" id="PF05400">
    <property type="entry name" value="FliT"/>
    <property type="match status" value="1"/>
</dbReference>
<name>A0A1H5WKB4_9CLOT</name>
<comment type="subcellular location">
    <subcellularLocation>
        <location evidence="1">Cytoplasm</location>
        <location evidence="1">Cytosol</location>
    </subcellularLocation>
</comment>
<evidence type="ECO:0000256" key="2">
    <source>
        <dbReference type="ARBA" id="ARBA00022490"/>
    </source>
</evidence>
<keyword evidence="2" id="KW-0963">Cytoplasm</keyword>
<dbReference type="Proteomes" id="UP000242850">
    <property type="component" value="Unassembled WGS sequence"/>
</dbReference>
<reference evidence="10" key="1">
    <citation type="submission" date="2016-10" db="EMBL/GenBank/DDBJ databases">
        <authorList>
            <person name="Varghese N."/>
            <person name="Submissions S."/>
        </authorList>
    </citation>
    <scope>NUCLEOTIDE SEQUENCE [LARGE SCALE GENOMIC DNA]</scope>
    <source>
        <strain evidence="10">DSM 5463</strain>
    </source>
</reference>
<protein>
    <recommendedName>
        <fullName evidence="7">Flagellar protein FliT</fullName>
    </recommendedName>
</protein>
<keyword evidence="8" id="KW-0175">Coiled coil</keyword>
<evidence type="ECO:0000256" key="3">
    <source>
        <dbReference type="ARBA" id="ARBA00022795"/>
    </source>
</evidence>
<organism evidence="9 10">
    <name type="scientific">Caloramator fervidus</name>
    <dbReference type="NCBI Taxonomy" id="29344"/>
    <lineage>
        <taxon>Bacteria</taxon>
        <taxon>Bacillati</taxon>
        <taxon>Bacillota</taxon>
        <taxon>Clostridia</taxon>
        <taxon>Eubacteriales</taxon>
        <taxon>Clostridiaceae</taxon>
        <taxon>Caloramator</taxon>
    </lineage>
</organism>
<comment type="similarity">
    <text evidence="6">Belongs to the bacillales FliT family.</text>
</comment>
<keyword evidence="10" id="KW-1185">Reference proteome</keyword>
<feature type="coiled-coil region" evidence="8">
    <location>
        <begin position="29"/>
        <end position="89"/>
    </location>
</feature>